<evidence type="ECO:0000259" key="2">
    <source>
        <dbReference type="Pfam" id="PF00239"/>
    </source>
</evidence>
<proteinExistence type="predicted"/>
<dbReference type="SUPFAM" id="SSF53041">
    <property type="entry name" value="Resolvase-like"/>
    <property type="match status" value="1"/>
</dbReference>
<reference evidence="4" key="1">
    <citation type="journal article" date="2019" name="Int. J. Syst. Evol. Microbiol.">
        <title>The Global Catalogue of Microorganisms (GCM) 10K type strain sequencing project: providing services to taxonomists for standard genome sequencing and annotation.</title>
        <authorList>
            <consortium name="The Broad Institute Genomics Platform"/>
            <consortium name="The Broad Institute Genome Sequencing Center for Infectious Disease"/>
            <person name="Wu L."/>
            <person name="Ma J."/>
        </authorList>
    </citation>
    <scope>NUCLEOTIDE SEQUENCE [LARGE SCALE GENOMIC DNA]</scope>
    <source>
        <strain evidence="4">CGMCC 4.1469</strain>
    </source>
</reference>
<accession>A0ABW1F8T2</accession>
<evidence type="ECO:0000313" key="4">
    <source>
        <dbReference type="Proteomes" id="UP001596067"/>
    </source>
</evidence>
<comment type="caution">
    <text evidence="3">The sequence shown here is derived from an EMBL/GenBank/DDBJ whole genome shotgun (WGS) entry which is preliminary data.</text>
</comment>
<evidence type="ECO:0000256" key="1">
    <source>
        <dbReference type="SAM" id="MobiDB-lite"/>
    </source>
</evidence>
<dbReference type="EMBL" id="JBHSOD010000086">
    <property type="protein sequence ID" value="MFC5890550.1"/>
    <property type="molecule type" value="Genomic_DNA"/>
</dbReference>
<gene>
    <name evidence="3" type="ORF">ACFP0N_36920</name>
</gene>
<organism evidence="3 4">
    <name type="scientific">Kitasatospora aburaviensis</name>
    <dbReference type="NCBI Taxonomy" id="67265"/>
    <lineage>
        <taxon>Bacteria</taxon>
        <taxon>Bacillati</taxon>
        <taxon>Actinomycetota</taxon>
        <taxon>Actinomycetes</taxon>
        <taxon>Kitasatosporales</taxon>
        <taxon>Streptomycetaceae</taxon>
        <taxon>Kitasatospora</taxon>
    </lineage>
</organism>
<name>A0ABW1F8T2_9ACTN</name>
<evidence type="ECO:0000313" key="3">
    <source>
        <dbReference type="EMBL" id="MFC5890550.1"/>
    </source>
</evidence>
<dbReference type="InterPro" id="IPR006119">
    <property type="entry name" value="Resolv_N"/>
</dbReference>
<sequence length="160" mass="17171">MIDHLSRQGRPSRTALYLRCYPSDTAGLECQRAALERLALQRGLPVPTSYVDDGMRSGTRLPALERLLGRAEHGWVDVVLVPGPFVFSLDDRAARAAVRRLESLGCTVLELPHRAGRARPPAPRGAYGRLPGAPAAAAAPAPHPLGRLAPHPQPVDARTA</sequence>
<dbReference type="Pfam" id="PF00239">
    <property type="entry name" value="Resolvase"/>
    <property type="match status" value="1"/>
</dbReference>
<feature type="domain" description="Resolvase/invertase-type recombinase catalytic" evidence="2">
    <location>
        <begin position="15"/>
        <end position="108"/>
    </location>
</feature>
<protein>
    <submittedName>
        <fullName evidence="3">Recombinase family protein</fullName>
    </submittedName>
</protein>
<dbReference type="InterPro" id="IPR036162">
    <property type="entry name" value="Resolvase-like_N_sf"/>
</dbReference>
<feature type="region of interest" description="Disordered" evidence="1">
    <location>
        <begin position="115"/>
        <end position="160"/>
    </location>
</feature>
<dbReference type="Gene3D" id="3.40.50.1390">
    <property type="entry name" value="Resolvase, N-terminal catalytic domain"/>
    <property type="match status" value="1"/>
</dbReference>
<dbReference type="Proteomes" id="UP001596067">
    <property type="component" value="Unassembled WGS sequence"/>
</dbReference>
<dbReference type="RefSeq" id="WP_313767516.1">
    <property type="nucleotide sequence ID" value="NZ_BAAAVH010000026.1"/>
</dbReference>
<keyword evidence="4" id="KW-1185">Reference proteome</keyword>
<feature type="compositionally biased region" description="Low complexity" evidence="1">
    <location>
        <begin position="124"/>
        <end position="150"/>
    </location>
</feature>